<dbReference type="Pfam" id="PF00092">
    <property type="entry name" value="VWA"/>
    <property type="match status" value="8"/>
</dbReference>
<proteinExistence type="predicted"/>
<feature type="compositionally biased region" description="Polar residues" evidence="1">
    <location>
        <begin position="1825"/>
        <end position="1848"/>
    </location>
</feature>
<dbReference type="PANTHER" id="PTHR24020">
    <property type="entry name" value="COLLAGEN ALPHA"/>
    <property type="match status" value="1"/>
</dbReference>
<organism evidence="3 4">
    <name type="scientific">Litomosoides sigmodontis</name>
    <name type="common">Filarial nematode worm</name>
    <dbReference type="NCBI Taxonomy" id="42156"/>
    <lineage>
        <taxon>Eukaryota</taxon>
        <taxon>Metazoa</taxon>
        <taxon>Ecdysozoa</taxon>
        <taxon>Nematoda</taxon>
        <taxon>Chromadorea</taxon>
        <taxon>Rhabditida</taxon>
        <taxon>Spirurina</taxon>
        <taxon>Spiruromorpha</taxon>
        <taxon>Filarioidea</taxon>
        <taxon>Onchocercidae</taxon>
        <taxon>Litomosoides</taxon>
    </lineage>
</organism>
<sequence length="2105" mass="234227">MKTLESRTKFDSSPARALQLAAQQFISSGRVNSSKLVFLFHDGVSVDLVVETLEARNNLERIGVKVFAITSTAKPNLSSLLGYVTNRQFIYDEESGRNAFYEEIKKAAVQCPYVSELSDESGSVVDGDSLKAAITVGMRRHKAKEAKLEEKLNLKRICKSNKVDLMIVLDSSGSVFGEFENGLKFVHNLINSLTPTALEDGRIQVSLVRFASSAEVVIPFEISQTRNEILKKLDKIKFTGGSTRIANGVHYALADLARWRRDDAIQIFILISDGNGQELWHMAQIASRKLQSANVEVFAVPISLDYNLDELTLYTGDANRVYLQEEQNQFVTTISSLINKCAQANLLMSAHEQPYATSFSKQKLNVFEIDSTAVVKSKAGLLRRYEKEVSKEPVLKIGPSSRDSNLTTFSNSLDELNSTEMTSAHEQSMVEAKDGTPLITSSKQDATKLEGIPNGDLIKKLIMESSIKEEQVAPNIAPKAAKIFPQIPHLDLLFAIDLSADSPISLKAQLKLLAELVNKVTDNDIEEERIRIAIVTFAKDVRLHLEWGNATTKAQILQRLSSVAYAASDSSVVAGITFATQYARKFRRLDARLIIILVSNGNSQDLRQFVTQAAKKLNELKETVVYALTTSKQYTFDVLEAFTNDRWKIYVDGRTRRFVFDASKELLKKEVNENVEPTNVMSSPLIELIQMRNGLVDLFILMDKSTLADDDFEAAKRFLEELVHSLQIIDPESRIRISLITFAADAHTEIDLRKPATKEDVLYAVERLQNEYSKASVSKAVNAALLQVSVPREDSRQRIFVILTDGSTEDSTQTINVTAAKLKQTDAEVFLVPLTDDYSVEELLLYGGGQGTLITSVKDYRKKMDGGSSAKNDFVKVEKIDQTFAKRATPSLSEQPHVMVKPNLKSATKSEVSPHFDDPSTAINIKAQQEDPNCLVDLMFIIDTSQSVETNFQKQLQFTAELIKRIPSSAFHRRIRVASISFSSQPQLNFHFHEFNNQAQILDVLLSLQHSGGNTSSVNAVNFAIREIQERGRGGVRRMIVLITDGHSQDRWEDVLDAADRLHAIATIVYALAANDNYYFRQKFSGIFRVAPPGNIVQMELELYAGSKWLVYADARERQFLDDASDFLLRCRSPIPALSPEVEAFAKAEKVDEGKELKRRKFSAASISALPCKDDDVDLLFIIDTSASTETYFNSQMAYAMDLIEVIPLEEFSDRLAVALVQFSDVGKLHFGFKTKQTQEDIKYQLSRLEHTAGETSSLAAGVKVALLEISSNRRPSARLVIVVFANGNSQDIRQISQNIAKLRETGGEIYVMTPFSIDELAENAGNVAHVYAGDRENNFTQDIINAISKCEKHGLVERVDGGSVIERVVPDEIKQRKSGNEKEEKQHSVGTDGLITSSVNDIDNNAVTVAVAVSEKLTDQTRIAKSLEPKRCAYSKMDLEIILDASSSRQEVFEHQRELALSLIERLPIDDDETHVAMVRRAIEDIKYHGGSTFTARAIELSVQDLERGRRPDAIQVVVLMNDGKSQDPWEEVIEASKLLRATGAELFGVALGGKIDLRELKHYIGDTDRIYGDNSTERFLTDVISLLTDGQNCRTPFAASLPTTKASASDFNNQSCNTANLHIIILFDNAIKGNNVNEQWISLNRYLLLDVLGSLPPTKHSGRVIITVITFSTRPQLIVSMHDLKDRDSIFTQVESIRPQISKSSYAKAINFAVQEYNEGYREDVRGMLVIVGDGRSDESIDERHSAVELLRTAKNLSTYAVDSGKLVDVETLSEYTGSADNIFNYHRNAEFAKIILEAVEAAIKTSCIQVIIKNKATTTAVSTRIPRPTTTSASKKQLTRGQSTSKVEKKDETVVVVDGKNLKEKHLEGISKSSRLLTTRVIPKFSSHRQRENITAEPHTTTTTTTTIFTTLSTTSSRPGCELDAIMLIDSSGSMEKMFNREKEFAAEIINRLRIGPRNAHIAIIKFASKDKVKTVWSFDKPQEKEQVLEALKEIPFSSGTTAIHVALLQAIAEYSAAKGARPQRATPFVIVFTDGFAQKDTMEAATLLRNKIPNVFAVAVSNEQPVNEEELIKIAGTKDRVFMDNDSGKLFGVLEKITRIC</sequence>
<dbReference type="InterPro" id="IPR036465">
    <property type="entry name" value="vWFA_dom_sf"/>
</dbReference>
<evidence type="ECO:0000313" key="4">
    <source>
        <dbReference type="Proteomes" id="UP000277928"/>
    </source>
</evidence>
<dbReference type="OrthoDB" id="6132182at2759"/>
<feature type="domain" description="VWFA" evidence="2">
    <location>
        <begin position="491"/>
        <end position="675"/>
    </location>
</feature>
<feature type="domain" description="VWFA" evidence="2">
    <location>
        <begin position="1178"/>
        <end position="1360"/>
    </location>
</feature>
<feature type="domain" description="VWFA" evidence="2">
    <location>
        <begin position="1927"/>
        <end position="2101"/>
    </location>
</feature>
<dbReference type="PANTHER" id="PTHR24020:SF20">
    <property type="entry name" value="PH DOMAIN-CONTAINING PROTEIN"/>
    <property type="match status" value="1"/>
</dbReference>
<feature type="domain" description="VWFA" evidence="2">
    <location>
        <begin position="937"/>
        <end position="1128"/>
    </location>
</feature>
<keyword evidence="4" id="KW-1185">Reference proteome</keyword>
<name>A0A3P6TCP9_LITSI</name>
<dbReference type="EMBL" id="UYRX01000353">
    <property type="protein sequence ID" value="VDK80733.1"/>
    <property type="molecule type" value="Genomic_DNA"/>
</dbReference>
<protein>
    <recommendedName>
        <fullName evidence="2">VWFA domain-containing protein</fullName>
    </recommendedName>
</protein>
<dbReference type="Proteomes" id="UP000277928">
    <property type="component" value="Unassembled WGS sequence"/>
</dbReference>
<dbReference type="CDD" id="cd00198">
    <property type="entry name" value="vWFA"/>
    <property type="match status" value="2"/>
</dbReference>
<reference evidence="3 4" key="1">
    <citation type="submission" date="2018-08" db="EMBL/GenBank/DDBJ databases">
        <authorList>
            <person name="Laetsch R D."/>
            <person name="Stevens L."/>
            <person name="Kumar S."/>
            <person name="Blaxter L. M."/>
        </authorList>
    </citation>
    <scope>NUCLEOTIDE SEQUENCE [LARGE SCALE GENOMIC DNA]</scope>
</reference>
<dbReference type="OMA" id="MVRHAIE"/>
<feature type="region of interest" description="Disordered" evidence="1">
    <location>
        <begin position="420"/>
        <end position="444"/>
    </location>
</feature>
<evidence type="ECO:0000259" key="2">
    <source>
        <dbReference type="PROSITE" id="PS50234"/>
    </source>
</evidence>
<dbReference type="SUPFAM" id="SSF53300">
    <property type="entry name" value="vWA-like"/>
    <property type="match status" value="9"/>
</dbReference>
<dbReference type="STRING" id="42156.A0A3P6TCP9"/>
<evidence type="ECO:0000256" key="1">
    <source>
        <dbReference type="SAM" id="MobiDB-lite"/>
    </source>
</evidence>
<gene>
    <name evidence="3" type="ORF">NLS_LOCUS5029</name>
</gene>
<feature type="domain" description="VWFA" evidence="2">
    <location>
        <begin position="164"/>
        <end position="341"/>
    </location>
</feature>
<dbReference type="InterPro" id="IPR002035">
    <property type="entry name" value="VWF_A"/>
</dbReference>
<dbReference type="Gene3D" id="3.40.50.410">
    <property type="entry name" value="von Willebrand factor, type A domain"/>
    <property type="match status" value="9"/>
</dbReference>
<accession>A0A3P6TCP9</accession>
<feature type="domain" description="VWFA" evidence="2">
    <location>
        <begin position="1407"/>
        <end position="1589"/>
    </location>
</feature>
<dbReference type="CDD" id="cd01450">
    <property type="entry name" value="vWFA_subfamily_ECM"/>
    <property type="match status" value="4"/>
</dbReference>
<evidence type="ECO:0000313" key="3">
    <source>
        <dbReference type="EMBL" id="VDK80733.1"/>
    </source>
</evidence>
<dbReference type="InterPro" id="IPR050525">
    <property type="entry name" value="ECM_Assembly_Org"/>
</dbReference>
<dbReference type="PROSITE" id="PS50234">
    <property type="entry name" value="VWFA"/>
    <property type="match status" value="8"/>
</dbReference>
<feature type="domain" description="VWFA" evidence="2">
    <location>
        <begin position="1624"/>
        <end position="1806"/>
    </location>
</feature>
<feature type="region of interest" description="Disordered" evidence="1">
    <location>
        <begin position="1825"/>
        <end position="1849"/>
    </location>
</feature>
<dbReference type="SMART" id="SM00327">
    <property type="entry name" value="VWA"/>
    <property type="match status" value="8"/>
</dbReference>
<feature type="domain" description="VWFA" evidence="2">
    <location>
        <begin position="697"/>
        <end position="880"/>
    </location>
</feature>